<keyword evidence="2" id="KW-0520">NAD</keyword>
<dbReference type="InterPro" id="IPR008927">
    <property type="entry name" value="6-PGluconate_DH-like_C_sf"/>
</dbReference>
<dbReference type="SUPFAM" id="SSF51735">
    <property type="entry name" value="NAD(P)-binding Rossmann-fold domains"/>
    <property type="match status" value="1"/>
</dbReference>
<evidence type="ECO:0000256" key="1">
    <source>
        <dbReference type="ARBA" id="ARBA00023002"/>
    </source>
</evidence>
<dbReference type="InterPro" id="IPR051265">
    <property type="entry name" value="HIBADH-related_NP60_sf"/>
</dbReference>
<dbReference type="Gene3D" id="1.10.1040.10">
    <property type="entry name" value="N-(1-d-carboxylethyl)-l-norvaline Dehydrogenase, domain 2"/>
    <property type="match status" value="1"/>
</dbReference>
<dbReference type="InterPro" id="IPR015815">
    <property type="entry name" value="HIBADH-related"/>
</dbReference>
<dbReference type="EMBL" id="CP003051">
    <property type="protein sequence ID" value="AGA89010.1"/>
    <property type="molecule type" value="Genomic_DNA"/>
</dbReference>
<feature type="domain" description="3-hydroxyisobutyrate dehydrogenase-like NAD-binding" evidence="5">
    <location>
        <begin position="161"/>
        <end position="281"/>
    </location>
</feature>
<dbReference type="STRING" id="765912.Thimo_0135"/>
<evidence type="ECO:0000313" key="7">
    <source>
        <dbReference type="Proteomes" id="UP000010816"/>
    </source>
</evidence>
<dbReference type="RefSeq" id="WP_015279160.1">
    <property type="nucleotide sequence ID" value="NC_019940.1"/>
</dbReference>
<evidence type="ECO:0000259" key="5">
    <source>
        <dbReference type="Pfam" id="PF14833"/>
    </source>
</evidence>
<dbReference type="GO" id="GO:0051287">
    <property type="term" value="F:NAD binding"/>
    <property type="evidence" value="ECO:0007669"/>
    <property type="project" value="InterPro"/>
</dbReference>
<dbReference type="GO" id="GO:0050661">
    <property type="term" value="F:NADP binding"/>
    <property type="evidence" value="ECO:0007669"/>
    <property type="project" value="InterPro"/>
</dbReference>
<dbReference type="InterPro" id="IPR013328">
    <property type="entry name" value="6PGD_dom2"/>
</dbReference>
<dbReference type="InterPro" id="IPR029154">
    <property type="entry name" value="HIBADH-like_NADP-bd"/>
</dbReference>
<sequence>MKIAVLGLGLMGTAIARRLHEQGFAVVGWNRSPGAAEALAGEGIATAASPGEAIAMADLVALLLADADAIAETLAPPTTEALAGRILVQMGTIAPDESRDLAARIAAAGAEYLEAPVLGSLPEAGAGRLLIMAGGEADLFERCRPFLAALGESPQRIGAVGQAAALKLAMNQLIAGLTATFAASLGLVRREGIAVDQFMDLLRGSALYAPTFDKKLDKYLAHDYGSANFPLKHLLKDVRLFHRTAGQAGIDNAPIAALEAACLRGIAAGHGDEDYSALYEALVPR</sequence>
<accession>L0GUI3</accession>
<feature type="active site" evidence="3">
    <location>
        <position position="167"/>
    </location>
</feature>
<reference evidence="6 7" key="1">
    <citation type="submission" date="2011-09" db="EMBL/GenBank/DDBJ databases">
        <title>Complete sequence of chromosome of Thioflavicoccus mobilis 8321.</title>
        <authorList>
            <consortium name="US DOE Joint Genome Institute"/>
            <person name="Lucas S."/>
            <person name="Han J."/>
            <person name="Lapidus A."/>
            <person name="Cheng J.-F."/>
            <person name="Goodwin L."/>
            <person name="Pitluck S."/>
            <person name="Peters L."/>
            <person name="Ovchinnikova G."/>
            <person name="Lu M."/>
            <person name="Detter J.C."/>
            <person name="Han C."/>
            <person name="Tapia R."/>
            <person name="Land M."/>
            <person name="Hauser L."/>
            <person name="Kyrpides N."/>
            <person name="Ivanova N."/>
            <person name="Pagani I."/>
            <person name="Vogl K."/>
            <person name="Liu Z."/>
            <person name="Imhoff J."/>
            <person name="Thiel V."/>
            <person name="Frigaard N.-U."/>
            <person name="Bryant D."/>
            <person name="Woyke T."/>
        </authorList>
    </citation>
    <scope>NUCLEOTIDE SEQUENCE [LARGE SCALE GENOMIC DNA]</scope>
    <source>
        <strain evidence="6 7">8321</strain>
    </source>
</reference>
<dbReference type="Gene3D" id="3.40.50.720">
    <property type="entry name" value="NAD(P)-binding Rossmann-like Domain"/>
    <property type="match status" value="1"/>
</dbReference>
<proteinExistence type="predicted"/>
<keyword evidence="1" id="KW-0560">Oxidoreductase</keyword>
<evidence type="ECO:0000313" key="6">
    <source>
        <dbReference type="EMBL" id="AGA89010.1"/>
    </source>
</evidence>
<name>L0GUI3_9GAMM</name>
<dbReference type="AlphaFoldDB" id="L0GUI3"/>
<dbReference type="PATRIC" id="fig|765912.4.peg.137"/>
<gene>
    <name evidence="6" type="ORF">Thimo_0135</name>
</gene>
<protein>
    <submittedName>
        <fullName evidence="6">Beta-hydroxyacid dehydrogenase, 3-hydroxyisobutyrate dehydrogenase</fullName>
    </submittedName>
</protein>
<dbReference type="InterPro" id="IPR036291">
    <property type="entry name" value="NAD(P)-bd_dom_sf"/>
</dbReference>
<dbReference type="Proteomes" id="UP000010816">
    <property type="component" value="Chromosome"/>
</dbReference>
<evidence type="ECO:0000256" key="3">
    <source>
        <dbReference type="PIRSR" id="PIRSR000103-1"/>
    </source>
</evidence>
<evidence type="ECO:0000259" key="4">
    <source>
        <dbReference type="Pfam" id="PF03446"/>
    </source>
</evidence>
<dbReference type="InterPro" id="IPR006115">
    <property type="entry name" value="6PGDH_NADP-bd"/>
</dbReference>
<feature type="domain" description="6-phosphogluconate dehydrogenase NADP-binding" evidence="4">
    <location>
        <begin position="2"/>
        <end position="153"/>
    </location>
</feature>
<dbReference type="KEGG" id="tmb:Thimo_0135"/>
<dbReference type="PANTHER" id="PTHR43580:SF9">
    <property type="entry name" value="GLYOXYLATE_SUCCINIC SEMIALDEHYDE REDUCTASE 1"/>
    <property type="match status" value="1"/>
</dbReference>
<dbReference type="Pfam" id="PF03446">
    <property type="entry name" value="NAD_binding_2"/>
    <property type="match status" value="1"/>
</dbReference>
<dbReference type="HOGENOM" id="CLU_035117_0_8_6"/>
<keyword evidence="7" id="KW-1185">Reference proteome</keyword>
<dbReference type="PANTHER" id="PTHR43580">
    <property type="entry name" value="OXIDOREDUCTASE GLYR1-RELATED"/>
    <property type="match status" value="1"/>
</dbReference>
<dbReference type="GO" id="GO:0016491">
    <property type="term" value="F:oxidoreductase activity"/>
    <property type="evidence" value="ECO:0007669"/>
    <property type="project" value="UniProtKB-KW"/>
</dbReference>
<dbReference type="OrthoDB" id="9786703at2"/>
<dbReference type="PIRSF" id="PIRSF000103">
    <property type="entry name" value="HIBADH"/>
    <property type="match status" value="1"/>
</dbReference>
<evidence type="ECO:0000256" key="2">
    <source>
        <dbReference type="ARBA" id="ARBA00023027"/>
    </source>
</evidence>
<organism evidence="6 7">
    <name type="scientific">Thioflavicoccus mobilis 8321</name>
    <dbReference type="NCBI Taxonomy" id="765912"/>
    <lineage>
        <taxon>Bacteria</taxon>
        <taxon>Pseudomonadati</taxon>
        <taxon>Pseudomonadota</taxon>
        <taxon>Gammaproteobacteria</taxon>
        <taxon>Chromatiales</taxon>
        <taxon>Chromatiaceae</taxon>
        <taxon>Thioflavicoccus</taxon>
    </lineage>
</organism>
<dbReference type="eggNOG" id="COG2084">
    <property type="taxonomic scope" value="Bacteria"/>
</dbReference>
<dbReference type="Pfam" id="PF14833">
    <property type="entry name" value="NAD_binding_11"/>
    <property type="match status" value="1"/>
</dbReference>
<dbReference type="SUPFAM" id="SSF48179">
    <property type="entry name" value="6-phosphogluconate dehydrogenase C-terminal domain-like"/>
    <property type="match status" value="1"/>
</dbReference>